<sequence>MRFGIDFGTTRTIVAAVDRGNYPVVGIDDIDDDQHDHIPSVVALDGDRLVAGWEALRHAQGRPLLARSFKRLLARPDVTAETLVAIGDQERRLGEVLATFAAHVVERIRRSPLFAQGSDGEHGSDGEIEAVVGVPANAHSAQRLLTLDAFSRAGVRVLALVNEPSAAAFEYTHRHPRGINSKRTSVVVYDMGGGTFDASLVRIDGTDHEIVRSLGVARLGGDDFDEVLADLALAAAGRDGDVFGDRARGRLLDEARTAKERLAPQSRRMVLELGDDDVTVPVDEFYEAATPLIDRSIDAMRPLIGETEPGTLADTEIAGIYLVGGASGLPLVPRVLREEFGRRVHRSPYPGASTAIGLAIAADPESGYRLRDRLARGIGIFREQDAGRTVSFDPLVEPAASFDDGGAIFASRRYRAAHNVGWFRFVEYSALDASGESTGDLTPLVDVIVPFDPALRDGRDLAAVPVERREDGPLVEETVRVDANGIASIRIELVDEGYVVERSVERA</sequence>
<protein>
    <submittedName>
        <fullName evidence="7">Hsp70 family protein</fullName>
    </submittedName>
</protein>
<dbReference type="Gene3D" id="3.30.420.40">
    <property type="match status" value="2"/>
</dbReference>
<dbReference type="PRINTS" id="PR00301">
    <property type="entry name" value="HEATSHOCK70"/>
</dbReference>
<evidence type="ECO:0000313" key="7">
    <source>
        <dbReference type="EMBL" id="RRJ87917.1"/>
    </source>
</evidence>
<dbReference type="Proteomes" id="UP000274391">
    <property type="component" value="Unassembled WGS sequence"/>
</dbReference>
<dbReference type="GO" id="GO:0005524">
    <property type="term" value="F:ATP binding"/>
    <property type="evidence" value="ECO:0007669"/>
    <property type="project" value="UniProtKB-KW"/>
</dbReference>
<dbReference type="PROSITE" id="PS01036">
    <property type="entry name" value="HSP70_3"/>
    <property type="match status" value="1"/>
</dbReference>
<dbReference type="InterPro" id="IPR043129">
    <property type="entry name" value="ATPase_NBD"/>
</dbReference>
<evidence type="ECO:0000256" key="2">
    <source>
        <dbReference type="ARBA" id="ARBA00022741"/>
    </source>
</evidence>
<proteinExistence type="inferred from homology"/>
<dbReference type="InterPro" id="IPR013126">
    <property type="entry name" value="Hsp_70_fam"/>
</dbReference>
<dbReference type="PROSITE" id="PS00329">
    <property type="entry name" value="HSP70_2"/>
    <property type="match status" value="1"/>
</dbReference>
<dbReference type="PANTHER" id="PTHR19375">
    <property type="entry name" value="HEAT SHOCK PROTEIN 70KDA"/>
    <property type="match status" value="1"/>
</dbReference>
<evidence type="ECO:0000256" key="1">
    <source>
        <dbReference type="ARBA" id="ARBA00007381"/>
    </source>
</evidence>
<evidence type="ECO:0000256" key="3">
    <source>
        <dbReference type="ARBA" id="ARBA00022840"/>
    </source>
</evidence>
<dbReference type="InterPro" id="IPR018181">
    <property type="entry name" value="Heat_shock_70_CS"/>
</dbReference>
<dbReference type="OrthoDB" id="9766019at2"/>
<evidence type="ECO:0000313" key="8">
    <source>
        <dbReference type="Proteomes" id="UP000274391"/>
    </source>
</evidence>
<gene>
    <name evidence="7" type="ORF">EG850_03440</name>
</gene>
<comment type="similarity">
    <text evidence="1 6">Belongs to the heat shock protein 70 family.</text>
</comment>
<keyword evidence="3 6" id="KW-0067">ATP-binding</keyword>
<evidence type="ECO:0000256" key="5">
    <source>
        <dbReference type="ARBA" id="ARBA00023186"/>
    </source>
</evidence>
<evidence type="ECO:0000256" key="4">
    <source>
        <dbReference type="ARBA" id="ARBA00023016"/>
    </source>
</evidence>
<keyword evidence="2 6" id="KW-0547">Nucleotide-binding</keyword>
<dbReference type="GO" id="GO:0140662">
    <property type="term" value="F:ATP-dependent protein folding chaperone"/>
    <property type="evidence" value="ECO:0007669"/>
    <property type="project" value="InterPro"/>
</dbReference>
<keyword evidence="8" id="KW-1185">Reference proteome</keyword>
<keyword evidence="5" id="KW-0143">Chaperone</keyword>
<dbReference type="RefSeq" id="WP_124969974.1">
    <property type="nucleotide sequence ID" value="NZ_RQVS01000003.1"/>
</dbReference>
<dbReference type="AlphaFoldDB" id="A0A3P3W0C1"/>
<evidence type="ECO:0000256" key="6">
    <source>
        <dbReference type="RuleBase" id="RU003322"/>
    </source>
</evidence>
<organism evidence="7 8">
    <name type="scientific">Gulosibacter macacae</name>
    <dbReference type="NCBI Taxonomy" id="2488791"/>
    <lineage>
        <taxon>Bacteria</taxon>
        <taxon>Bacillati</taxon>
        <taxon>Actinomycetota</taxon>
        <taxon>Actinomycetes</taxon>
        <taxon>Micrococcales</taxon>
        <taxon>Microbacteriaceae</taxon>
        <taxon>Gulosibacter</taxon>
    </lineage>
</organism>
<keyword evidence="4" id="KW-0346">Stress response</keyword>
<dbReference type="Gene3D" id="3.90.640.10">
    <property type="entry name" value="Actin, Chain A, domain 4"/>
    <property type="match status" value="1"/>
</dbReference>
<name>A0A3P3W0C1_9MICO</name>
<comment type="caution">
    <text evidence="7">The sequence shown here is derived from an EMBL/GenBank/DDBJ whole genome shotgun (WGS) entry which is preliminary data.</text>
</comment>
<dbReference type="SUPFAM" id="SSF53067">
    <property type="entry name" value="Actin-like ATPase domain"/>
    <property type="match status" value="2"/>
</dbReference>
<accession>A0A3P3W0C1</accession>
<reference evidence="7 8" key="1">
    <citation type="submission" date="2018-11" db="EMBL/GenBank/DDBJ databases">
        <title>YIM 102482-1 draft genome.</title>
        <authorList>
            <person name="Li G."/>
            <person name="Jiang Y."/>
        </authorList>
    </citation>
    <scope>NUCLEOTIDE SEQUENCE [LARGE SCALE GENOMIC DNA]</scope>
    <source>
        <strain evidence="7 8">YIM 102482-1</strain>
    </source>
</reference>
<dbReference type="Pfam" id="PF00012">
    <property type="entry name" value="HSP70"/>
    <property type="match status" value="1"/>
</dbReference>
<dbReference type="EMBL" id="RQVS01000003">
    <property type="protein sequence ID" value="RRJ87917.1"/>
    <property type="molecule type" value="Genomic_DNA"/>
</dbReference>